<dbReference type="Proteomes" id="UP000238348">
    <property type="component" value="Chromosome"/>
</dbReference>
<evidence type="ECO:0000256" key="1">
    <source>
        <dbReference type="ARBA" id="ARBA00004651"/>
    </source>
</evidence>
<feature type="transmembrane region" description="Helical" evidence="13">
    <location>
        <begin position="86"/>
        <end position="106"/>
    </location>
</feature>
<dbReference type="GO" id="GO:0033177">
    <property type="term" value="C:proton-transporting two-sector ATPase complex, proton-transporting domain"/>
    <property type="evidence" value="ECO:0007669"/>
    <property type="project" value="InterPro"/>
</dbReference>
<gene>
    <name evidence="13" type="primary">atpE</name>
    <name evidence="16" type="ORF">SOCE26_094390</name>
</gene>
<evidence type="ECO:0000256" key="7">
    <source>
        <dbReference type="ARBA" id="ARBA00022781"/>
    </source>
</evidence>
<dbReference type="AlphaFoldDB" id="A0A2L0F8Q3"/>
<name>A0A2L0F8Q3_SORCE</name>
<comment type="subcellular location">
    <subcellularLocation>
        <location evidence="1 13">Cell membrane</location>
        <topology evidence="1 13">Multi-pass membrane protein</topology>
    </subcellularLocation>
</comment>
<evidence type="ECO:0000256" key="13">
    <source>
        <dbReference type="HAMAP-Rule" id="MF_01396"/>
    </source>
</evidence>
<keyword evidence="5 13" id="KW-0138">CF(0)</keyword>
<feature type="domain" description="V-ATPase proteolipid subunit C-like" evidence="15">
    <location>
        <begin position="44"/>
        <end position="106"/>
    </location>
</feature>
<dbReference type="Pfam" id="PF00137">
    <property type="entry name" value="ATP-synt_C"/>
    <property type="match status" value="1"/>
</dbReference>
<feature type="site" description="Reversibly protonated during proton transport" evidence="13">
    <location>
        <position position="93"/>
    </location>
</feature>
<dbReference type="InterPro" id="IPR020537">
    <property type="entry name" value="ATP_synth_F0_csu_DDCD_BS"/>
</dbReference>
<accession>A0A2L0F8Q3</accession>
<evidence type="ECO:0000256" key="3">
    <source>
        <dbReference type="ARBA" id="ARBA00022448"/>
    </source>
</evidence>
<dbReference type="CDD" id="cd18121">
    <property type="entry name" value="ATP-synt_Fo_c"/>
    <property type="match status" value="1"/>
</dbReference>
<dbReference type="GO" id="GO:0046933">
    <property type="term" value="F:proton-transporting ATP synthase activity, rotational mechanism"/>
    <property type="evidence" value="ECO:0007669"/>
    <property type="project" value="UniProtKB-UniRule"/>
</dbReference>
<keyword evidence="10 13" id="KW-0446">Lipid-binding</keyword>
<evidence type="ECO:0000256" key="10">
    <source>
        <dbReference type="ARBA" id="ARBA00023121"/>
    </source>
</evidence>
<comment type="function">
    <text evidence="13">Key component of the F(0) channel; it plays a direct role in translocation across the membrane. A homomeric c-ring of between 10-14 subunits forms the central stalk rotor element with the F(1) delta and epsilon subunits.</text>
</comment>
<keyword evidence="11 13" id="KW-0472">Membrane</keyword>
<dbReference type="GO" id="GO:0005886">
    <property type="term" value="C:plasma membrane"/>
    <property type="evidence" value="ECO:0007669"/>
    <property type="project" value="UniProtKB-SubCell"/>
</dbReference>
<protein>
    <recommendedName>
        <fullName evidence="13">ATP synthase subunit c</fullName>
    </recommendedName>
    <alternativeName>
        <fullName evidence="13">ATP synthase F(0) sector subunit c</fullName>
    </alternativeName>
    <alternativeName>
        <fullName evidence="13">F-type ATPase subunit c</fullName>
        <shortName evidence="13">F-ATPase subunit c</shortName>
    </alternativeName>
    <alternativeName>
        <fullName evidence="13">Lipid-binding protein</fullName>
    </alternativeName>
</protein>
<dbReference type="SUPFAM" id="SSF81333">
    <property type="entry name" value="F1F0 ATP synthase subunit C"/>
    <property type="match status" value="1"/>
</dbReference>
<dbReference type="InterPro" id="IPR035921">
    <property type="entry name" value="F/V-ATP_Csub_sf"/>
</dbReference>
<keyword evidence="3 13" id="KW-0813">Transport</keyword>
<keyword evidence="8 13" id="KW-1133">Transmembrane helix</keyword>
<feature type="transmembrane region" description="Helical" evidence="13">
    <location>
        <begin position="42"/>
        <end position="65"/>
    </location>
</feature>
<evidence type="ECO:0000313" key="17">
    <source>
        <dbReference type="Proteomes" id="UP000238348"/>
    </source>
</evidence>
<evidence type="ECO:0000256" key="11">
    <source>
        <dbReference type="ARBA" id="ARBA00023136"/>
    </source>
</evidence>
<comment type="function">
    <text evidence="13">F(1)F(0) ATP synthase produces ATP from ADP in the presence of a proton or sodium gradient. F-type ATPases consist of two structural domains, F(1) containing the extramembraneous catalytic core and F(0) containing the membrane proton channel, linked together by a central stalk and a peripheral stalk. During catalysis, ATP synthesis in the catalytic domain of F(1) is coupled via a rotary mechanism of the central stalk subunits to proton translocation.</text>
</comment>
<evidence type="ECO:0000256" key="8">
    <source>
        <dbReference type="ARBA" id="ARBA00022989"/>
    </source>
</evidence>
<evidence type="ECO:0000256" key="2">
    <source>
        <dbReference type="ARBA" id="ARBA00006704"/>
    </source>
</evidence>
<dbReference type="InterPro" id="IPR038662">
    <property type="entry name" value="ATP_synth_F0_csu_sf"/>
</dbReference>
<dbReference type="OrthoDB" id="5296711at2"/>
<comment type="similarity">
    <text evidence="2 13">Belongs to the ATPase C chain family.</text>
</comment>
<keyword evidence="6 13" id="KW-0812">Transmembrane</keyword>
<dbReference type="InterPro" id="IPR000454">
    <property type="entry name" value="ATP_synth_F0_csu"/>
</dbReference>
<feature type="chain" id="PRO_5014811078" description="ATP synthase subunit c" evidence="14">
    <location>
        <begin position="27"/>
        <end position="111"/>
    </location>
</feature>
<evidence type="ECO:0000256" key="9">
    <source>
        <dbReference type="ARBA" id="ARBA00023065"/>
    </source>
</evidence>
<dbReference type="PRINTS" id="PR00124">
    <property type="entry name" value="ATPASEC"/>
</dbReference>
<dbReference type="GO" id="GO:0045259">
    <property type="term" value="C:proton-transporting ATP synthase complex"/>
    <property type="evidence" value="ECO:0007669"/>
    <property type="project" value="UniProtKB-KW"/>
</dbReference>
<evidence type="ECO:0000256" key="6">
    <source>
        <dbReference type="ARBA" id="ARBA00022692"/>
    </source>
</evidence>
<dbReference type="HAMAP" id="MF_01396">
    <property type="entry name" value="ATP_synth_c_bact"/>
    <property type="match status" value="1"/>
</dbReference>
<keyword evidence="7 13" id="KW-0375">Hydrogen ion transport</keyword>
<keyword evidence="9 13" id="KW-0406">Ion transport</keyword>
<feature type="signal peptide" evidence="14">
    <location>
        <begin position="1"/>
        <end position="26"/>
    </location>
</feature>
<dbReference type="PROSITE" id="PS00605">
    <property type="entry name" value="ATPASE_C"/>
    <property type="match status" value="1"/>
</dbReference>
<evidence type="ECO:0000256" key="12">
    <source>
        <dbReference type="ARBA" id="ARBA00023310"/>
    </source>
</evidence>
<dbReference type="FunFam" id="1.20.20.10:FF:000002">
    <property type="entry name" value="ATP synthase subunit c"/>
    <property type="match status" value="1"/>
</dbReference>
<evidence type="ECO:0000256" key="4">
    <source>
        <dbReference type="ARBA" id="ARBA00022475"/>
    </source>
</evidence>
<proteinExistence type="inferred from homology"/>
<keyword evidence="14" id="KW-0732">Signal</keyword>
<dbReference type="Gene3D" id="1.20.20.10">
    <property type="entry name" value="F1F0 ATP synthase subunit C"/>
    <property type="match status" value="1"/>
</dbReference>
<dbReference type="InterPro" id="IPR002379">
    <property type="entry name" value="ATPase_proteolipid_c-like_dom"/>
</dbReference>
<dbReference type="GO" id="GO:0008289">
    <property type="term" value="F:lipid binding"/>
    <property type="evidence" value="ECO:0007669"/>
    <property type="project" value="UniProtKB-KW"/>
</dbReference>
<evidence type="ECO:0000313" key="16">
    <source>
        <dbReference type="EMBL" id="AUX47913.1"/>
    </source>
</evidence>
<dbReference type="RefSeq" id="WP_104985843.1">
    <property type="nucleotide sequence ID" value="NZ_CP012673.1"/>
</dbReference>
<sequence>MSLKSKLSLSAVVATALALVPAMALAQEGAASNKFDSNSWLAVAAGFAIGIAALGGTMGQGRAAAAALEGISRNPGAAARIQTPMILGLALIESLVLLSWVIAFFLQNKIG</sequence>
<organism evidence="16 17">
    <name type="scientific">Sorangium cellulosum</name>
    <name type="common">Polyangium cellulosum</name>
    <dbReference type="NCBI Taxonomy" id="56"/>
    <lineage>
        <taxon>Bacteria</taxon>
        <taxon>Pseudomonadati</taxon>
        <taxon>Myxococcota</taxon>
        <taxon>Polyangia</taxon>
        <taxon>Polyangiales</taxon>
        <taxon>Polyangiaceae</taxon>
        <taxon>Sorangium</taxon>
    </lineage>
</organism>
<keyword evidence="12 13" id="KW-0066">ATP synthesis</keyword>
<dbReference type="EMBL" id="CP012673">
    <property type="protein sequence ID" value="AUX47913.1"/>
    <property type="molecule type" value="Genomic_DNA"/>
</dbReference>
<keyword evidence="4 13" id="KW-1003">Cell membrane</keyword>
<evidence type="ECO:0000259" key="15">
    <source>
        <dbReference type="Pfam" id="PF00137"/>
    </source>
</evidence>
<reference evidence="16 17" key="1">
    <citation type="submission" date="2015-09" db="EMBL/GenBank/DDBJ databases">
        <title>Sorangium comparison.</title>
        <authorList>
            <person name="Zaburannyi N."/>
            <person name="Bunk B."/>
            <person name="Overmann J."/>
            <person name="Mueller R."/>
        </authorList>
    </citation>
    <scope>NUCLEOTIDE SEQUENCE [LARGE SCALE GENOMIC DNA]</scope>
    <source>
        <strain evidence="16 17">So ce26</strain>
    </source>
</reference>
<evidence type="ECO:0000256" key="5">
    <source>
        <dbReference type="ARBA" id="ARBA00022547"/>
    </source>
</evidence>
<evidence type="ECO:0000256" key="14">
    <source>
        <dbReference type="SAM" id="SignalP"/>
    </source>
</evidence>